<dbReference type="InterPro" id="IPR022893">
    <property type="entry name" value="Shikimate_DH_fam"/>
</dbReference>
<dbReference type="Pfam" id="PF08501">
    <property type="entry name" value="Shikimate_dh_N"/>
    <property type="match status" value="1"/>
</dbReference>
<evidence type="ECO:0000256" key="1">
    <source>
        <dbReference type="ARBA" id="ARBA00004871"/>
    </source>
</evidence>
<dbReference type="GO" id="GO:0019632">
    <property type="term" value="P:shikimate metabolic process"/>
    <property type="evidence" value="ECO:0007669"/>
    <property type="project" value="TreeGrafter"/>
</dbReference>
<dbReference type="SUPFAM" id="SSF51735">
    <property type="entry name" value="NAD(P)-binding Rossmann-fold domains"/>
    <property type="match status" value="1"/>
</dbReference>
<dbReference type="GO" id="GO:0009423">
    <property type="term" value="P:chorismate biosynthetic process"/>
    <property type="evidence" value="ECO:0007669"/>
    <property type="project" value="TreeGrafter"/>
</dbReference>
<dbReference type="InterPro" id="IPR013708">
    <property type="entry name" value="Shikimate_DH-bd_N"/>
</dbReference>
<evidence type="ECO:0000313" key="6">
    <source>
        <dbReference type="Proteomes" id="UP000293952"/>
    </source>
</evidence>
<keyword evidence="3" id="KW-0057">Aromatic amino acid biosynthesis</keyword>
<feature type="domain" description="Shikimate dehydrogenase substrate binding N-terminal" evidence="4">
    <location>
        <begin position="11"/>
        <end position="93"/>
    </location>
</feature>
<comment type="caution">
    <text evidence="5">The sequence shown here is derived from an EMBL/GenBank/DDBJ whole genome shotgun (WGS) entry which is preliminary data.</text>
</comment>
<dbReference type="RefSeq" id="WP_130092683.1">
    <property type="nucleotide sequence ID" value="NZ_SETE01000002.1"/>
</dbReference>
<evidence type="ECO:0000256" key="3">
    <source>
        <dbReference type="ARBA" id="ARBA00023141"/>
    </source>
</evidence>
<protein>
    <submittedName>
        <fullName evidence="5">Shikimate dehydrogenase</fullName>
    </submittedName>
</protein>
<dbReference type="Proteomes" id="UP000293952">
    <property type="component" value="Unassembled WGS sequence"/>
</dbReference>
<dbReference type="GO" id="GO:0009073">
    <property type="term" value="P:aromatic amino acid family biosynthetic process"/>
    <property type="evidence" value="ECO:0007669"/>
    <property type="project" value="UniProtKB-KW"/>
</dbReference>
<dbReference type="EMBL" id="SETE01000002">
    <property type="protein sequence ID" value="RYM34674.1"/>
    <property type="molecule type" value="Genomic_DNA"/>
</dbReference>
<gene>
    <name evidence="5" type="ORF">ERX46_04675</name>
</gene>
<dbReference type="GO" id="GO:0004764">
    <property type="term" value="F:shikimate 3-dehydrogenase (NADP+) activity"/>
    <property type="evidence" value="ECO:0007669"/>
    <property type="project" value="InterPro"/>
</dbReference>
<dbReference type="OrthoDB" id="9792692at2"/>
<dbReference type="GO" id="GO:0005829">
    <property type="term" value="C:cytosol"/>
    <property type="evidence" value="ECO:0007669"/>
    <property type="project" value="TreeGrafter"/>
</dbReference>
<dbReference type="AlphaFoldDB" id="A0A4Q4KQ41"/>
<keyword evidence="2" id="KW-0560">Oxidoreductase</keyword>
<proteinExistence type="predicted"/>
<keyword evidence="3" id="KW-0028">Amino-acid biosynthesis</keyword>
<dbReference type="InterPro" id="IPR046346">
    <property type="entry name" value="Aminoacid_DH-like_N_sf"/>
</dbReference>
<dbReference type="PANTHER" id="PTHR21089">
    <property type="entry name" value="SHIKIMATE DEHYDROGENASE"/>
    <property type="match status" value="1"/>
</dbReference>
<evidence type="ECO:0000256" key="2">
    <source>
        <dbReference type="ARBA" id="ARBA00023002"/>
    </source>
</evidence>
<dbReference type="SUPFAM" id="SSF53223">
    <property type="entry name" value="Aminoacid dehydrogenase-like, N-terminal domain"/>
    <property type="match status" value="1"/>
</dbReference>
<dbReference type="GO" id="GO:0050661">
    <property type="term" value="F:NADP binding"/>
    <property type="evidence" value="ECO:0007669"/>
    <property type="project" value="TreeGrafter"/>
</dbReference>
<evidence type="ECO:0000313" key="5">
    <source>
        <dbReference type="EMBL" id="RYM34674.1"/>
    </source>
</evidence>
<reference evidence="5 6" key="1">
    <citation type="submission" date="2019-02" db="EMBL/GenBank/DDBJ databases">
        <title>Genome sequence of the sea-ice species Brumimicrobium glaciale.</title>
        <authorList>
            <person name="Bowman J.P."/>
        </authorList>
    </citation>
    <scope>NUCLEOTIDE SEQUENCE [LARGE SCALE GENOMIC DNA]</scope>
    <source>
        <strain evidence="5 6">IC156</strain>
    </source>
</reference>
<sequence length="250" mass="27758">MSQQDTIKFGLLGKTLGHSFSRSHFMEKFEAEQIDATFENIELPDFKALEEWMKTAPTEFTGVSVTIPYKEAVIPFLDEISPEAKKIGAVNCIHFKDGKSIGHNTDAFGFGQSIKPFLRNIHERALLLGTGGASKAVAYTLENLGITVAHLSRTPKEDQMIFGYDQANDLMVKSFPMIVNCTPLGTSPNVNEKPDFPIELVGEDHFVVDLIYNPSETLFLKLARESGADTLNGLSMLKQQAGRAWEIWNS</sequence>
<comment type="pathway">
    <text evidence="1">Metabolic intermediate biosynthesis; chorismate biosynthesis; chorismate from D-erythrose 4-phosphate and phosphoenolpyruvate: step 4/7.</text>
</comment>
<accession>A0A4Q4KQ41</accession>
<dbReference type="InterPro" id="IPR036291">
    <property type="entry name" value="NAD(P)-bd_dom_sf"/>
</dbReference>
<dbReference type="PANTHER" id="PTHR21089:SF1">
    <property type="entry name" value="BIFUNCTIONAL 3-DEHYDROQUINATE DEHYDRATASE_SHIKIMATE DEHYDROGENASE, CHLOROPLASTIC"/>
    <property type="match status" value="1"/>
</dbReference>
<dbReference type="Gene3D" id="3.40.50.720">
    <property type="entry name" value="NAD(P)-binding Rossmann-like Domain"/>
    <property type="match status" value="1"/>
</dbReference>
<name>A0A4Q4KQ41_9FLAO</name>
<keyword evidence="6" id="KW-1185">Reference proteome</keyword>
<dbReference type="Gene3D" id="3.40.50.10860">
    <property type="entry name" value="Leucine Dehydrogenase, chain A, domain 1"/>
    <property type="match status" value="1"/>
</dbReference>
<evidence type="ECO:0000259" key="4">
    <source>
        <dbReference type="Pfam" id="PF08501"/>
    </source>
</evidence>
<organism evidence="5 6">
    <name type="scientific">Brumimicrobium glaciale</name>
    <dbReference type="NCBI Taxonomy" id="200475"/>
    <lineage>
        <taxon>Bacteria</taxon>
        <taxon>Pseudomonadati</taxon>
        <taxon>Bacteroidota</taxon>
        <taxon>Flavobacteriia</taxon>
        <taxon>Flavobacteriales</taxon>
        <taxon>Crocinitomicaceae</taxon>
        <taxon>Brumimicrobium</taxon>
    </lineage>
</organism>
<dbReference type="CDD" id="cd01065">
    <property type="entry name" value="NAD_bind_Shikimate_DH"/>
    <property type="match status" value="1"/>
</dbReference>